<keyword evidence="1" id="KW-0732">Signal</keyword>
<sequence length="322" mass="35456">MLSLHTMKLFRPLILPALVWGSDAATIVDLFNTKGGTGLGACSATQVPIVESWLQDTVELVDFALQGLSSYKTDRFIQRNLGAFFSIRTTKAGNVFAQDQAKFATVEKTLQVVQDFLYQRNPQWTVEGDGTGKPWLFCNSDWQSETEDLFDEQGNPVLDPNDNTKQASLRTFPLTGNIAADQLLKDMQQGTPPNWDSFAYYSTDLKDYVIEVAANRYPGNPPATPRSWCNGHLVTPDAENRFALTESRLTRDAVTLCPDAFTTSSEPFETIDAAMADPAAARLGTPLNDASPRSLTLFHELIHMTTGPDQTPDSASMFSVCP</sequence>
<accession>A0A9P7Y9P4</accession>
<dbReference type="AlphaFoldDB" id="A0A9P7Y9P4"/>
<dbReference type="EMBL" id="MU251737">
    <property type="protein sequence ID" value="KAG9229720.1"/>
    <property type="molecule type" value="Genomic_DNA"/>
</dbReference>
<evidence type="ECO:0000256" key="1">
    <source>
        <dbReference type="SAM" id="SignalP"/>
    </source>
</evidence>
<evidence type="ECO:0008006" key="4">
    <source>
        <dbReference type="Google" id="ProtNLM"/>
    </source>
</evidence>
<dbReference type="Proteomes" id="UP000824998">
    <property type="component" value="Unassembled WGS sequence"/>
</dbReference>
<reference evidence="2" key="1">
    <citation type="journal article" date="2021" name="IMA Fungus">
        <title>Genomic characterization of three marine fungi, including Emericellopsis atlantica sp. nov. with signatures of a generalist lifestyle and marine biomass degradation.</title>
        <authorList>
            <person name="Hagestad O.C."/>
            <person name="Hou L."/>
            <person name="Andersen J.H."/>
            <person name="Hansen E.H."/>
            <person name="Altermark B."/>
            <person name="Li C."/>
            <person name="Kuhnert E."/>
            <person name="Cox R.J."/>
            <person name="Crous P.W."/>
            <person name="Spatafora J.W."/>
            <person name="Lail K."/>
            <person name="Amirebrahimi M."/>
            <person name="Lipzen A."/>
            <person name="Pangilinan J."/>
            <person name="Andreopoulos W."/>
            <person name="Hayes R.D."/>
            <person name="Ng V."/>
            <person name="Grigoriev I.V."/>
            <person name="Jackson S.A."/>
            <person name="Sutton T.D.S."/>
            <person name="Dobson A.D.W."/>
            <person name="Rama T."/>
        </authorList>
    </citation>
    <scope>NUCLEOTIDE SEQUENCE</scope>
    <source>
        <strain evidence="2">TRa018bII</strain>
    </source>
</reference>
<gene>
    <name evidence="2" type="ORF">BJ875DRAFT_181156</name>
</gene>
<organism evidence="2 3">
    <name type="scientific">Amylocarpus encephaloides</name>
    <dbReference type="NCBI Taxonomy" id="45428"/>
    <lineage>
        <taxon>Eukaryota</taxon>
        <taxon>Fungi</taxon>
        <taxon>Dikarya</taxon>
        <taxon>Ascomycota</taxon>
        <taxon>Pezizomycotina</taxon>
        <taxon>Leotiomycetes</taxon>
        <taxon>Helotiales</taxon>
        <taxon>Helotiales incertae sedis</taxon>
        <taxon>Amylocarpus</taxon>
    </lineage>
</organism>
<comment type="caution">
    <text evidence="2">The sequence shown here is derived from an EMBL/GenBank/DDBJ whole genome shotgun (WGS) entry which is preliminary data.</text>
</comment>
<evidence type="ECO:0000313" key="3">
    <source>
        <dbReference type="Proteomes" id="UP000824998"/>
    </source>
</evidence>
<dbReference type="OrthoDB" id="4259138at2759"/>
<feature type="signal peptide" evidence="1">
    <location>
        <begin position="1"/>
        <end position="24"/>
    </location>
</feature>
<name>A0A9P7Y9P4_9HELO</name>
<keyword evidence="3" id="KW-1185">Reference proteome</keyword>
<protein>
    <recommendedName>
        <fullName evidence="4">Lysine-specific metallo-endopeptidase domain-containing protein</fullName>
    </recommendedName>
</protein>
<evidence type="ECO:0000313" key="2">
    <source>
        <dbReference type="EMBL" id="KAG9229720.1"/>
    </source>
</evidence>
<feature type="chain" id="PRO_5040501720" description="Lysine-specific metallo-endopeptidase domain-containing protein" evidence="1">
    <location>
        <begin position="25"/>
        <end position="322"/>
    </location>
</feature>
<proteinExistence type="predicted"/>